<dbReference type="GO" id="GO:0005871">
    <property type="term" value="C:kinesin complex"/>
    <property type="evidence" value="ECO:0007669"/>
    <property type="project" value="TreeGrafter"/>
</dbReference>
<evidence type="ECO:0000256" key="3">
    <source>
        <dbReference type="ARBA" id="ARBA00022840"/>
    </source>
</evidence>
<dbReference type="InterPro" id="IPR027640">
    <property type="entry name" value="Kinesin-like_fam"/>
</dbReference>
<feature type="compositionally biased region" description="Low complexity" evidence="5">
    <location>
        <begin position="537"/>
        <end position="546"/>
    </location>
</feature>
<dbReference type="SUPFAM" id="SSF52540">
    <property type="entry name" value="P-loop containing nucleoside triphosphate hydrolases"/>
    <property type="match status" value="1"/>
</dbReference>
<keyword evidence="8" id="KW-1185">Reference proteome</keyword>
<organism evidence="7 8">
    <name type="scientific">Linum tenue</name>
    <dbReference type="NCBI Taxonomy" id="586396"/>
    <lineage>
        <taxon>Eukaryota</taxon>
        <taxon>Viridiplantae</taxon>
        <taxon>Streptophyta</taxon>
        <taxon>Embryophyta</taxon>
        <taxon>Tracheophyta</taxon>
        <taxon>Spermatophyta</taxon>
        <taxon>Magnoliopsida</taxon>
        <taxon>eudicotyledons</taxon>
        <taxon>Gunneridae</taxon>
        <taxon>Pentapetalae</taxon>
        <taxon>rosids</taxon>
        <taxon>fabids</taxon>
        <taxon>Malpighiales</taxon>
        <taxon>Linaceae</taxon>
        <taxon>Linum</taxon>
    </lineage>
</organism>
<name>A0AAV0LLR5_9ROSI</name>
<feature type="region of interest" description="Disordered" evidence="5">
    <location>
        <begin position="91"/>
        <end position="115"/>
    </location>
</feature>
<dbReference type="Gene3D" id="3.40.850.10">
    <property type="entry name" value="Kinesin motor domain"/>
    <property type="match status" value="1"/>
</dbReference>
<keyword evidence="1" id="KW-0493">Microtubule</keyword>
<evidence type="ECO:0000313" key="7">
    <source>
        <dbReference type="EMBL" id="CAI0435186.1"/>
    </source>
</evidence>
<feature type="domain" description="Kinesin motor" evidence="6">
    <location>
        <begin position="60"/>
        <end position="349"/>
    </location>
</feature>
<dbReference type="InterPro" id="IPR036961">
    <property type="entry name" value="Kinesin_motor_dom_sf"/>
</dbReference>
<dbReference type="GO" id="GO:0008017">
    <property type="term" value="F:microtubule binding"/>
    <property type="evidence" value="ECO:0007669"/>
    <property type="project" value="InterPro"/>
</dbReference>
<feature type="region of interest" description="Disordered" evidence="5">
    <location>
        <begin position="497"/>
        <end position="569"/>
    </location>
</feature>
<proteinExistence type="predicted"/>
<feature type="region of interest" description="Disordered" evidence="5">
    <location>
        <begin position="1"/>
        <end position="33"/>
    </location>
</feature>
<protein>
    <recommendedName>
        <fullName evidence="6">Kinesin motor domain-containing protein</fullName>
    </recommendedName>
</protein>
<evidence type="ECO:0000256" key="4">
    <source>
        <dbReference type="ARBA" id="ARBA00023175"/>
    </source>
</evidence>
<dbReference type="GO" id="GO:0003777">
    <property type="term" value="F:microtubule motor activity"/>
    <property type="evidence" value="ECO:0007669"/>
    <property type="project" value="InterPro"/>
</dbReference>
<dbReference type="InterPro" id="IPR001752">
    <property type="entry name" value="Kinesin_motor_dom"/>
</dbReference>
<accession>A0AAV0LLR5</accession>
<dbReference type="SMART" id="SM00129">
    <property type="entry name" value="KISc"/>
    <property type="match status" value="1"/>
</dbReference>
<reference evidence="7" key="1">
    <citation type="submission" date="2022-08" db="EMBL/GenBank/DDBJ databases">
        <authorList>
            <person name="Gutierrez-Valencia J."/>
        </authorList>
    </citation>
    <scope>NUCLEOTIDE SEQUENCE</scope>
</reference>
<evidence type="ECO:0000256" key="5">
    <source>
        <dbReference type="SAM" id="MobiDB-lite"/>
    </source>
</evidence>
<dbReference type="GO" id="GO:0007018">
    <property type="term" value="P:microtubule-based movement"/>
    <property type="evidence" value="ECO:0007669"/>
    <property type="project" value="InterPro"/>
</dbReference>
<dbReference type="PANTHER" id="PTHR24115:SF1008">
    <property type="entry name" value="KINESIN-LIKE PROTEIN SUBITO"/>
    <property type="match status" value="1"/>
</dbReference>
<comment type="caution">
    <text evidence="7">The sequence shown here is derived from an EMBL/GenBank/DDBJ whole genome shotgun (WGS) entry which is preliminary data.</text>
</comment>
<dbReference type="GO" id="GO:0016887">
    <property type="term" value="F:ATP hydrolysis activity"/>
    <property type="evidence" value="ECO:0007669"/>
    <property type="project" value="TreeGrafter"/>
</dbReference>
<evidence type="ECO:0000313" key="8">
    <source>
        <dbReference type="Proteomes" id="UP001154282"/>
    </source>
</evidence>
<keyword evidence="3" id="KW-0067">ATP-binding</keyword>
<dbReference type="GO" id="GO:0005524">
    <property type="term" value="F:ATP binding"/>
    <property type="evidence" value="ECO:0007669"/>
    <property type="project" value="UniProtKB-KW"/>
</dbReference>
<sequence>MDSITSPPPCLNTVSVRRNPPRRGRATPMKAPVPIQLEEFQSTTIPDPPTYPVASQAPPSESLKVFLRIKPVVLATAASASKLLVKATRSRAKNAWPQNPTAKKNSAKEQQPAKKSESQICISVINSRSVTISPPPSLIDSKTIKSEVYERFSHVFAPDFLQVSILRVRLSHSAILILWSSGSGKTHTVFGTPREPGIVPLALEHIFKQSKAMGHKFSRSFHLSIFEIYSERGKGEKKCDMIPERVESGLHSTTKGVQEARFTVHAVVVSNASEAESLIACAMLKRATVMANTNSQSRPQILVVILQGAKLLESSFINNTSMVFGLCLKSITGAPEESQETVTEAFSELFVPEASIMDKSDSESFTRERNDIIVQNFAKELKQYKEKLLFFVWDRVLFIKDLRNEMEVESVGESLRNERARRFELEKELEHLKLRCTCSKEQTAEATLRKVDGVSERVSVSRTCHSPKSAKSYSKQICSVSEPMPCDSPQITESISKQICSVPEPMPRDSSKSTESISEQIQQDSEQLAPTNAANCSQSSSSPQESGINEVHDQEATEDQTASTSGDLRDEKAECLDLELDLVKAQPAVVQRKLRIYQLLLQ</sequence>
<evidence type="ECO:0000259" key="6">
    <source>
        <dbReference type="SMART" id="SM00129"/>
    </source>
</evidence>
<dbReference type="EMBL" id="CAMGYJ010000006">
    <property type="protein sequence ID" value="CAI0435186.1"/>
    <property type="molecule type" value="Genomic_DNA"/>
</dbReference>
<gene>
    <name evidence="7" type="ORF">LITE_LOCUS24600</name>
</gene>
<feature type="compositionally biased region" description="Pro residues" evidence="5">
    <location>
        <begin position="1"/>
        <end position="10"/>
    </location>
</feature>
<dbReference type="GO" id="GO:0005874">
    <property type="term" value="C:microtubule"/>
    <property type="evidence" value="ECO:0007669"/>
    <property type="project" value="UniProtKB-KW"/>
</dbReference>
<feature type="compositionally biased region" description="Low complexity" evidence="5">
    <location>
        <begin position="513"/>
        <end position="527"/>
    </location>
</feature>
<evidence type="ECO:0000256" key="1">
    <source>
        <dbReference type="ARBA" id="ARBA00022701"/>
    </source>
</evidence>
<dbReference type="Proteomes" id="UP001154282">
    <property type="component" value="Unassembled WGS sequence"/>
</dbReference>
<dbReference type="Pfam" id="PF00225">
    <property type="entry name" value="Kinesin"/>
    <property type="match status" value="1"/>
</dbReference>
<evidence type="ECO:0000256" key="2">
    <source>
        <dbReference type="ARBA" id="ARBA00022741"/>
    </source>
</evidence>
<keyword evidence="2" id="KW-0547">Nucleotide-binding</keyword>
<dbReference type="AlphaFoldDB" id="A0AAV0LLR5"/>
<keyword evidence="4" id="KW-0505">Motor protein</keyword>
<dbReference type="PANTHER" id="PTHR24115">
    <property type="entry name" value="KINESIN-RELATED"/>
    <property type="match status" value="1"/>
</dbReference>
<dbReference type="GO" id="GO:0005634">
    <property type="term" value="C:nucleus"/>
    <property type="evidence" value="ECO:0007669"/>
    <property type="project" value="TreeGrafter"/>
</dbReference>
<dbReference type="InterPro" id="IPR027417">
    <property type="entry name" value="P-loop_NTPase"/>
</dbReference>